<name>X0XXC5_9ZZZZ</name>
<sequence>LRQRDGKPVCSKYYAMAFITYFPTGILLNI</sequence>
<feature type="non-terminal residue" evidence="2">
    <location>
        <position position="1"/>
    </location>
</feature>
<reference evidence="2" key="1">
    <citation type="journal article" date="2014" name="Front. Microbiol.">
        <title>High frequency of phylogenetically diverse reductive dehalogenase-homologous genes in deep subseafloor sedimentary metagenomes.</title>
        <authorList>
            <person name="Kawai M."/>
            <person name="Futagami T."/>
            <person name="Toyoda A."/>
            <person name="Takaki Y."/>
            <person name="Nishi S."/>
            <person name="Hori S."/>
            <person name="Arai W."/>
            <person name="Tsubouchi T."/>
            <person name="Morono Y."/>
            <person name="Uchiyama I."/>
            <person name="Ito T."/>
            <person name="Fujiyama A."/>
            <person name="Inagaki F."/>
            <person name="Takami H."/>
        </authorList>
    </citation>
    <scope>NUCLEOTIDE SEQUENCE</scope>
    <source>
        <strain evidence="2">Expedition CK06-06</strain>
    </source>
</reference>
<comment type="caution">
    <text evidence="2">The sequence shown here is derived from an EMBL/GenBank/DDBJ whole genome shotgun (WGS) entry which is preliminary data.</text>
</comment>
<keyword evidence="1" id="KW-0812">Transmembrane</keyword>
<feature type="non-terminal residue" evidence="2">
    <location>
        <position position="30"/>
    </location>
</feature>
<keyword evidence="1" id="KW-1133">Transmembrane helix</keyword>
<organism evidence="2">
    <name type="scientific">marine sediment metagenome</name>
    <dbReference type="NCBI Taxonomy" id="412755"/>
    <lineage>
        <taxon>unclassified sequences</taxon>
        <taxon>metagenomes</taxon>
        <taxon>ecological metagenomes</taxon>
    </lineage>
</organism>
<keyword evidence="1" id="KW-0472">Membrane</keyword>
<feature type="transmembrane region" description="Helical" evidence="1">
    <location>
        <begin position="12"/>
        <end position="28"/>
    </location>
</feature>
<dbReference type="EMBL" id="BARS01059772">
    <property type="protein sequence ID" value="GAG48039.1"/>
    <property type="molecule type" value="Genomic_DNA"/>
</dbReference>
<proteinExistence type="predicted"/>
<evidence type="ECO:0000256" key="1">
    <source>
        <dbReference type="SAM" id="Phobius"/>
    </source>
</evidence>
<gene>
    <name evidence="2" type="ORF">S01H1_86356</name>
</gene>
<accession>X0XXC5</accession>
<dbReference type="AlphaFoldDB" id="X0XXC5"/>
<protein>
    <submittedName>
        <fullName evidence="2">Uncharacterized protein</fullName>
    </submittedName>
</protein>
<evidence type="ECO:0000313" key="2">
    <source>
        <dbReference type="EMBL" id="GAG48039.1"/>
    </source>
</evidence>